<proteinExistence type="predicted"/>
<dbReference type="Proteomes" id="UP000290092">
    <property type="component" value="Unassembled WGS sequence"/>
</dbReference>
<dbReference type="AlphaFoldDB" id="A0AAX2ADL3"/>
<evidence type="ECO:0000313" key="2">
    <source>
        <dbReference type="Proteomes" id="UP000290092"/>
    </source>
</evidence>
<sequence>MKNISEIYNDNGPFEVFVFYSFLLIDKDTNKITISSKKELREVFLKQLKLNNKKYKHLPKEVKRDLKNDLIRSYVHIKNTYF</sequence>
<comment type="caution">
    <text evidence="1">The sequence shown here is derived from an EMBL/GenBank/DDBJ whole genome shotgun (WGS) entry which is preliminary data.</text>
</comment>
<dbReference type="RefSeq" id="WP_114843221.1">
    <property type="nucleotide sequence ID" value="NZ_CP031220.1"/>
</dbReference>
<name>A0AAX2ADL3_9BACT</name>
<dbReference type="KEGG" id="amyt:AMYT_a0012"/>
<gene>
    <name evidence="1" type="ORF">CP985_10935</name>
</gene>
<dbReference type="EMBL" id="NXID01000046">
    <property type="protein sequence ID" value="RXK14978.1"/>
    <property type="molecule type" value="Genomic_DNA"/>
</dbReference>
<protein>
    <submittedName>
        <fullName evidence="1">Uncharacterized protein</fullName>
    </submittedName>
</protein>
<accession>A0AAX2ADL3</accession>
<organism evidence="1 2">
    <name type="scientific">Malaciobacter mytili LMG 24559</name>
    <dbReference type="NCBI Taxonomy" id="1032238"/>
    <lineage>
        <taxon>Bacteria</taxon>
        <taxon>Pseudomonadati</taxon>
        <taxon>Campylobacterota</taxon>
        <taxon>Epsilonproteobacteria</taxon>
        <taxon>Campylobacterales</taxon>
        <taxon>Arcobacteraceae</taxon>
        <taxon>Malaciobacter</taxon>
    </lineage>
</organism>
<evidence type="ECO:0000313" key="1">
    <source>
        <dbReference type="EMBL" id="RXK14978.1"/>
    </source>
</evidence>
<reference evidence="1 2" key="1">
    <citation type="submission" date="2017-09" db="EMBL/GenBank/DDBJ databases">
        <title>Genomics of the genus Arcobacter.</title>
        <authorList>
            <person name="Perez-Cataluna A."/>
            <person name="Figueras M.J."/>
            <person name="Salas-Masso N."/>
        </authorList>
    </citation>
    <scope>NUCLEOTIDE SEQUENCE [LARGE SCALE GENOMIC DNA]</scope>
    <source>
        <strain evidence="1 2">CECT 7386</strain>
    </source>
</reference>
<keyword evidence="2" id="KW-1185">Reference proteome</keyword>